<name>A0A4R4E5N9_9BACT</name>
<dbReference type="RefSeq" id="WP_131851600.1">
    <property type="nucleotide sequence ID" value="NZ_SKFH01000009.1"/>
</dbReference>
<dbReference type="Pfam" id="PF13566">
    <property type="entry name" value="DUF4130"/>
    <property type="match status" value="1"/>
</dbReference>
<evidence type="ECO:0000313" key="2">
    <source>
        <dbReference type="EMBL" id="TCZ72965.1"/>
    </source>
</evidence>
<feature type="domain" description="DUF4130" evidence="1">
    <location>
        <begin position="84"/>
        <end position="251"/>
    </location>
</feature>
<organism evidence="2 3">
    <name type="scientific">Flaviaesturariibacter aridisoli</name>
    <dbReference type="NCBI Taxonomy" id="2545761"/>
    <lineage>
        <taxon>Bacteria</taxon>
        <taxon>Pseudomonadati</taxon>
        <taxon>Bacteroidota</taxon>
        <taxon>Chitinophagia</taxon>
        <taxon>Chitinophagales</taxon>
        <taxon>Chitinophagaceae</taxon>
        <taxon>Flaviaestuariibacter</taxon>
    </lineage>
</organism>
<proteinExistence type="predicted"/>
<comment type="caution">
    <text evidence="2">The sequence shown here is derived from an EMBL/GenBank/DDBJ whole genome shotgun (WGS) entry which is preliminary data.</text>
</comment>
<dbReference type="Proteomes" id="UP000295164">
    <property type="component" value="Unassembled WGS sequence"/>
</dbReference>
<dbReference type="InterPro" id="IPR023875">
    <property type="entry name" value="DNA_repair_put"/>
</dbReference>
<accession>A0A4R4E5N9</accession>
<dbReference type="OrthoDB" id="5290748at2"/>
<dbReference type="InterPro" id="IPR025404">
    <property type="entry name" value="DUF4130"/>
</dbReference>
<evidence type="ECO:0000313" key="3">
    <source>
        <dbReference type="Proteomes" id="UP000295164"/>
    </source>
</evidence>
<dbReference type="EMBL" id="SKFH01000009">
    <property type="protein sequence ID" value="TCZ72965.1"/>
    <property type="molecule type" value="Genomic_DNA"/>
</dbReference>
<protein>
    <submittedName>
        <fullName evidence="2">DNA metabolism protein</fullName>
    </submittedName>
</protein>
<gene>
    <name evidence="2" type="ORF">E0486_07835</name>
</gene>
<sequence>MQTVLYDGSFEGWLCAVFDVYDYQWSDADIVSQGRFLGNIFDRVHEARMDARHSTRLWKGLQRKLSADGLQQVYRCFLSEIGGIENTLLRFVQYVFSNEAAVEEDFSHPAVLTVTQVARKVWREQHRMEAFVRFQKTADGLFFALIEPDYDVLPLIVKHFESRYADQRWVIYDGRRRYGLHYDGQQTHTVEIQFSGDVGAGKDLAAVYDSGEAIYQLLWQQYFRSVNIPARKNTKLQLQHMPKRYWKYLVEQQPPAR</sequence>
<evidence type="ECO:0000259" key="1">
    <source>
        <dbReference type="Pfam" id="PF13566"/>
    </source>
</evidence>
<dbReference type="NCBIfam" id="TIGR03915">
    <property type="entry name" value="SAM_7_link_chp"/>
    <property type="match status" value="1"/>
</dbReference>
<dbReference type="AlphaFoldDB" id="A0A4R4E5N9"/>
<reference evidence="2 3" key="1">
    <citation type="submission" date="2019-03" db="EMBL/GenBank/DDBJ databases">
        <authorList>
            <person name="Kim M.K.M."/>
        </authorList>
    </citation>
    <scope>NUCLEOTIDE SEQUENCE [LARGE SCALE GENOMIC DNA]</scope>
    <source>
        <strain evidence="2 3">17J68-15</strain>
    </source>
</reference>
<keyword evidence="3" id="KW-1185">Reference proteome</keyword>